<feature type="domain" description="Fibronectin type-III" evidence="2">
    <location>
        <begin position="8"/>
        <end position="110"/>
    </location>
</feature>
<sequence length="190" mass="21319">MKVIVRTVPPPLVNVRIFPSTILAVIVWEVNGTGGYPIMNVTAQYRLACTDIKCIPNLPNHIMPNSRQIDVYGLHPNTTYEFRVWATNQLGSEKKTNILSTTKGVFTEEELARQLLAGAEDFDTRAWAVAVGVVMGTLILLSMGMCFLLYQECRLPTVSDEQEIIELVPNIILNPMFSAISRARPKQQYH</sequence>
<comment type="caution">
    <text evidence="3">The sequence shown here is derived from an EMBL/GenBank/DDBJ whole genome shotgun (WGS) entry which is preliminary data.</text>
</comment>
<dbReference type="Proteomes" id="UP001516400">
    <property type="component" value="Unassembled WGS sequence"/>
</dbReference>
<keyword evidence="1" id="KW-0812">Transmembrane</keyword>
<dbReference type="CDD" id="cd00063">
    <property type="entry name" value="FN3"/>
    <property type="match status" value="1"/>
</dbReference>
<keyword evidence="1" id="KW-1133">Transmembrane helix</keyword>
<keyword evidence="1" id="KW-0472">Membrane</keyword>
<protein>
    <recommendedName>
        <fullName evidence="2">Fibronectin type-III domain-containing protein</fullName>
    </recommendedName>
</protein>
<evidence type="ECO:0000259" key="2">
    <source>
        <dbReference type="PROSITE" id="PS50853"/>
    </source>
</evidence>
<evidence type="ECO:0000313" key="3">
    <source>
        <dbReference type="EMBL" id="KAL3285929.1"/>
    </source>
</evidence>
<name>A0ABD2P4R0_9CUCU</name>
<dbReference type="InterPro" id="IPR036116">
    <property type="entry name" value="FN3_sf"/>
</dbReference>
<dbReference type="Pfam" id="PF00041">
    <property type="entry name" value="fn3"/>
    <property type="match status" value="1"/>
</dbReference>
<proteinExistence type="predicted"/>
<gene>
    <name evidence="3" type="ORF">HHI36_000447</name>
</gene>
<dbReference type="SUPFAM" id="SSF49265">
    <property type="entry name" value="Fibronectin type III"/>
    <property type="match status" value="1"/>
</dbReference>
<dbReference type="Gene3D" id="2.60.40.10">
    <property type="entry name" value="Immunoglobulins"/>
    <property type="match status" value="1"/>
</dbReference>
<accession>A0ABD2P4R0</accession>
<dbReference type="InterPro" id="IPR013783">
    <property type="entry name" value="Ig-like_fold"/>
</dbReference>
<keyword evidence="4" id="KW-1185">Reference proteome</keyword>
<feature type="transmembrane region" description="Helical" evidence="1">
    <location>
        <begin position="126"/>
        <end position="150"/>
    </location>
</feature>
<reference evidence="3 4" key="1">
    <citation type="journal article" date="2021" name="BMC Biol.">
        <title>Horizontally acquired antibacterial genes associated with adaptive radiation of ladybird beetles.</title>
        <authorList>
            <person name="Li H.S."/>
            <person name="Tang X.F."/>
            <person name="Huang Y.H."/>
            <person name="Xu Z.Y."/>
            <person name="Chen M.L."/>
            <person name="Du X.Y."/>
            <person name="Qiu B.Y."/>
            <person name="Chen P.T."/>
            <person name="Zhang W."/>
            <person name="Slipinski A."/>
            <person name="Escalona H.E."/>
            <person name="Waterhouse R.M."/>
            <person name="Zwick A."/>
            <person name="Pang H."/>
        </authorList>
    </citation>
    <scope>NUCLEOTIDE SEQUENCE [LARGE SCALE GENOMIC DNA]</scope>
    <source>
        <strain evidence="3">SYSU2018</strain>
    </source>
</reference>
<dbReference type="PROSITE" id="PS50853">
    <property type="entry name" value="FN3"/>
    <property type="match status" value="1"/>
</dbReference>
<evidence type="ECO:0000256" key="1">
    <source>
        <dbReference type="SAM" id="Phobius"/>
    </source>
</evidence>
<evidence type="ECO:0000313" key="4">
    <source>
        <dbReference type="Proteomes" id="UP001516400"/>
    </source>
</evidence>
<dbReference type="SMART" id="SM00060">
    <property type="entry name" value="FN3"/>
    <property type="match status" value="1"/>
</dbReference>
<dbReference type="EMBL" id="JABFTP020000185">
    <property type="protein sequence ID" value="KAL3285929.1"/>
    <property type="molecule type" value="Genomic_DNA"/>
</dbReference>
<organism evidence="3 4">
    <name type="scientific">Cryptolaemus montrouzieri</name>
    <dbReference type="NCBI Taxonomy" id="559131"/>
    <lineage>
        <taxon>Eukaryota</taxon>
        <taxon>Metazoa</taxon>
        <taxon>Ecdysozoa</taxon>
        <taxon>Arthropoda</taxon>
        <taxon>Hexapoda</taxon>
        <taxon>Insecta</taxon>
        <taxon>Pterygota</taxon>
        <taxon>Neoptera</taxon>
        <taxon>Endopterygota</taxon>
        <taxon>Coleoptera</taxon>
        <taxon>Polyphaga</taxon>
        <taxon>Cucujiformia</taxon>
        <taxon>Coccinelloidea</taxon>
        <taxon>Coccinellidae</taxon>
        <taxon>Scymninae</taxon>
        <taxon>Scymnini</taxon>
        <taxon>Cryptolaemus</taxon>
    </lineage>
</organism>
<dbReference type="AlphaFoldDB" id="A0ABD2P4R0"/>
<dbReference type="InterPro" id="IPR003961">
    <property type="entry name" value="FN3_dom"/>
</dbReference>